<name>A0A4Y2NFB4_ARAVE</name>
<proteinExistence type="predicted"/>
<comment type="caution">
    <text evidence="1">The sequence shown here is derived from an EMBL/GenBank/DDBJ whole genome shotgun (WGS) entry which is preliminary data.</text>
</comment>
<reference evidence="1 2" key="1">
    <citation type="journal article" date="2019" name="Sci. Rep.">
        <title>Orb-weaving spider Araneus ventricosus genome elucidates the spidroin gene catalogue.</title>
        <authorList>
            <person name="Kono N."/>
            <person name="Nakamura H."/>
            <person name="Ohtoshi R."/>
            <person name="Moran D.A.P."/>
            <person name="Shinohara A."/>
            <person name="Yoshida Y."/>
            <person name="Fujiwara M."/>
            <person name="Mori M."/>
            <person name="Tomita M."/>
            <person name="Arakawa K."/>
        </authorList>
    </citation>
    <scope>NUCLEOTIDE SEQUENCE [LARGE SCALE GENOMIC DNA]</scope>
</reference>
<dbReference type="AlphaFoldDB" id="A0A4Y2NFB4"/>
<evidence type="ECO:0000313" key="1">
    <source>
        <dbReference type="EMBL" id="GBN38031.1"/>
    </source>
</evidence>
<gene>
    <name evidence="1" type="ORF">AVEN_50384_1</name>
</gene>
<accession>A0A4Y2NFB4</accession>
<organism evidence="1 2">
    <name type="scientific">Araneus ventricosus</name>
    <name type="common">Orbweaver spider</name>
    <name type="synonym">Epeira ventricosa</name>
    <dbReference type="NCBI Taxonomy" id="182803"/>
    <lineage>
        <taxon>Eukaryota</taxon>
        <taxon>Metazoa</taxon>
        <taxon>Ecdysozoa</taxon>
        <taxon>Arthropoda</taxon>
        <taxon>Chelicerata</taxon>
        <taxon>Arachnida</taxon>
        <taxon>Araneae</taxon>
        <taxon>Araneomorphae</taxon>
        <taxon>Entelegynae</taxon>
        <taxon>Araneoidea</taxon>
        <taxon>Araneidae</taxon>
        <taxon>Araneus</taxon>
    </lineage>
</organism>
<dbReference type="Proteomes" id="UP000499080">
    <property type="component" value="Unassembled WGS sequence"/>
</dbReference>
<protein>
    <submittedName>
        <fullName evidence="1">Uncharacterized protein</fullName>
    </submittedName>
</protein>
<keyword evidence="2" id="KW-1185">Reference proteome</keyword>
<dbReference type="EMBL" id="BGPR01009108">
    <property type="protein sequence ID" value="GBN38031.1"/>
    <property type="molecule type" value="Genomic_DNA"/>
</dbReference>
<evidence type="ECO:0000313" key="2">
    <source>
        <dbReference type="Proteomes" id="UP000499080"/>
    </source>
</evidence>
<sequence>MENGTLFNEYTKRRKQEKQLFYNLATQTESKSLILKVTALSVPLGAYVLISSHRGQNSKEIERLSDTFQRPSLISVPPGFYTFSNRMSSHIKLVAKVVGHRLPFPRRPMKTSVNVSFQL</sequence>